<dbReference type="GO" id="GO:0000166">
    <property type="term" value="F:nucleotide binding"/>
    <property type="evidence" value="ECO:0007669"/>
    <property type="project" value="InterPro"/>
</dbReference>
<proteinExistence type="predicted"/>
<dbReference type="Gene3D" id="3.30.360.10">
    <property type="entry name" value="Dihydrodipicolinate Reductase, domain 2"/>
    <property type="match status" value="1"/>
</dbReference>
<evidence type="ECO:0000313" key="5">
    <source>
        <dbReference type="Proteomes" id="UP000028058"/>
    </source>
</evidence>
<comment type="caution">
    <text evidence="4">The sequence shown here is derived from an EMBL/GenBank/DDBJ whole genome shotgun (WGS) entry which is preliminary data.</text>
</comment>
<dbReference type="RefSeq" id="WP_078649351.1">
    <property type="nucleotide sequence ID" value="NZ_CP134822.1"/>
</dbReference>
<name>A0A3R7I8Y4_9ACTN</name>
<reference evidence="4 5" key="1">
    <citation type="journal article" date="2014" name="Genome Announc.">
        <title>Draft Genome Sequence of Streptomyces fradiae ATCC 19609, a Strain Highly Sensitive to Antibiotics.</title>
        <authorList>
            <person name="Bekker O.B."/>
            <person name="Klimina K.M."/>
            <person name="Vatlin A.A."/>
            <person name="Zakharevich N.V."/>
            <person name="Kasianov A.S."/>
            <person name="Danilenko V.N."/>
        </authorList>
    </citation>
    <scope>NUCLEOTIDE SEQUENCE [LARGE SCALE GENOMIC DNA]</scope>
    <source>
        <strain evidence="4 5">ATCC 19609</strain>
    </source>
</reference>
<dbReference type="Pfam" id="PF01408">
    <property type="entry name" value="GFO_IDH_MocA"/>
    <property type="match status" value="1"/>
</dbReference>
<dbReference type="InterPro" id="IPR000683">
    <property type="entry name" value="Gfo/Idh/MocA-like_OxRdtase_N"/>
</dbReference>
<feature type="region of interest" description="Disordered" evidence="2">
    <location>
        <begin position="1"/>
        <end position="36"/>
    </location>
</feature>
<gene>
    <name evidence="4" type="ORF">SFRA_003945</name>
</gene>
<feature type="domain" description="Gfo/Idh/MocA-like oxidoreductase N-terminal" evidence="3">
    <location>
        <begin position="40"/>
        <end position="155"/>
    </location>
</feature>
<dbReference type="SUPFAM" id="SSF51735">
    <property type="entry name" value="NAD(P)-binding Rossmann-fold domains"/>
    <property type="match status" value="1"/>
</dbReference>
<dbReference type="Gene3D" id="3.40.50.720">
    <property type="entry name" value="NAD(P)-binding Rossmann-like Domain"/>
    <property type="match status" value="1"/>
</dbReference>
<keyword evidence="1" id="KW-0560">Oxidoreductase</keyword>
<dbReference type="EMBL" id="JNAD02000001">
    <property type="protein sequence ID" value="RKM99347.1"/>
    <property type="molecule type" value="Genomic_DNA"/>
</dbReference>
<dbReference type="GO" id="GO:0016491">
    <property type="term" value="F:oxidoreductase activity"/>
    <property type="evidence" value="ECO:0007669"/>
    <property type="project" value="UniProtKB-KW"/>
</dbReference>
<evidence type="ECO:0000313" key="4">
    <source>
        <dbReference type="EMBL" id="RKM99347.1"/>
    </source>
</evidence>
<dbReference type="Proteomes" id="UP000028058">
    <property type="component" value="Unassembled WGS sequence"/>
</dbReference>
<dbReference type="PANTHER" id="PTHR43818:SF11">
    <property type="entry name" value="BCDNA.GH03377"/>
    <property type="match status" value="1"/>
</dbReference>
<organism evidence="4 5">
    <name type="scientific">Streptomyces xinghaiensis</name>
    <dbReference type="NCBI Taxonomy" id="1038928"/>
    <lineage>
        <taxon>Bacteria</taxon>
        <taxon>Bacillati</taxon>
        <taxon>Actinomycetota</taxon>
        <taxon>Actinomycetes</taxon>
        <taxon>Kitasatosporales</taxon>
        <taxon>Streptomycetaceae</taxon>
        <taxon>Streptomyces</taxon>
    </lineage>
</organism>
<dbReference type="InterPro" id="IPR050463">
    <property type="entry name" value="Gfo/Idh/MocA_oxidrdct_glycsds"/>
</dbReference>
<evidence type="ECO:0000256" key="1">
    <source>
        <dbReference type="ARBA" id="ARBA00023002"/>
    </source>
</evidence>
<sequence length="425" mass="44523">MTAVDGANAGPAGPGTVPDVRPDAGPAGGPDGPVPVVLAGGRGHGSWHLENLRRLSAAGRVRLAGVCELQPLAAEELAGFDGVEQSPDLAGLLERTGARITVVCTPIHTHTELALTAARAGSHLLLEKPPTPSYEDFRRLTEGLAAAGTACQIGFQSLGSHALDAIAGLIGGGAVGRVRGIGGAGAWVRGEDYYTRAPWAGRRTLGGRDVVDGVLTNPLAHAVATALRIDGSDRAEDLAGIELEQYRAHAIEADDTSCLRLTTARGTRITVAVTLCAERTADPYLLVHGDRGRITFWYTRDRVLVQRAGHAPEERLYGRTDLLEDLLAHLATGSPLLVPAHRTGAFTRVVEAVRTAPPPVRLTEPVWRRADGPAWRSGGTAPRRVISGVDELVAASAETLSLFSELGADWAVPAGAPGGEEERRP</sequence>
<dbReference type="InterPro" id="IPR036291">
    <property type="entry name" value="NAD(P)-bd_dom_sf"/>
</dbReference>
<dbReference type="AlphaFoldDB" id="A0A3R7I8Y4"/>
<protein>
    <submittedName>
        <fullName evidence="4">Gfo/Idh/MocA family oxidoreductase</fullName>
    </submittedName>
</protein>
<dbReference type="SUPFAM" id="SSF55347">
    <property type="entry name" value="Glyceraldehyde-3-phosphate dehydrogenase-like, C-terminal domain"/>
    <property type="match status" value="1"/>
</dbReference>
<evidence type="ECO:0000259" key="3">
    <source>
        <dbReference type="Pfam" id="PF01408"/>
    </source>
</evidence>
<dbReference type="OrthoDB" id="9812981at2"/>
<keyword evidence="5" id="KW-1185">Reference proteome</keyword>
<evidence type="ECO:0000256" key="2">
    <source>
        <dbReference type="SAM" id="MobiDB-lite"/>
    </source>
</evidence>
<accession>A0A3R7I8Y4</accession>
<dbReference type="PANTHER" id="PTHR43818">
    <property type="entry name" value="BCDNA.GH03377"/>
    <property type="match status" value="1"/>
</dbReference>